<accession>A0A4P6MZW2</accession>
<name>A0A4P6MZW2_9MICO</name>
<evidence type="ECO:0000313" key="1">
    <source>
        <dbReference type="EMBL" id="QBF47343.1"/>
    </source>
</evidence>
<dbReference type="EMBL" id="CP036164">
    <property type="protein sequence ID" value="QBF47343.1"/>
    <property type="molecule type" value="Genomic_DNA"/>
</dbReference>
<evidence type="ECO:0008006" key="3">
    <source>
        <dbReference type="Google" id="ProtNLM"/>
    </source>
</evidence>
<protein>
    <recommendedName>
        <fullName evidence="3">Sensor domain-containing protein</fullName>
    </recommendedName>
</protein>
<dbReference type="AlphaFoldDB" id="A0A4P6MZW2"/>
<evidence type="ECO:0000313" key="2">
    <source>
        <dbReference type="Proteomes" id="UP000290408"/>
    </source>
</evidence>
<dbReference type="PROSITE" id="PS51257">
    <property type="entry name" value="PROKAR_LIPOPROTEIN"/>
    <property type="match status" value="1"/>
</dbReference>
<dbReference type="RefSeq" id="WP_130630534.1">
    <property type="nucleotide sequence ID" value="NZ_CP036164.1"/>
</dbReference>
<dbReference type="Proteomes" id="UP000290408">
    <property type="component" value="Chromosome"/>
</dbReference>
<sequence length="234" mass="24465">MGYPRTAVRGLATLTGLLLVTGCIRPAIGGGDPPPPVGAGQLSEDQVRMAIPRDDQLPEDIEVDPDQAGSEAEPSDEATAYPASCLDVRLAGTAGKALKEHRTARVKKAFVGNEGGSITVTVSSYDQPVPAQLFDDAGAAQSQCGTFQLIDESGTSSWRLDLVTFPQIGDRTYSTRVQSTTEGDIFKGGVVQIAGASRGHNLVYVVYASGPRSKYDPSAVETLTKAAIGNLDAL</sequence>
<reference evidence="1 2" key="1">
    <citation type="submission" date="2019-02" db="EMBL/GenBank/DDBJ databases">
        <title>Genomic data mining of an Antarctic deep-sea actinobacterium, Janibacterlimosus P3-3-X1.</title>
        <authorList>
            <person name="Liao L."/>
            <person name="Chen B."/>
        </authorList>
    </citation>
    <scope>NUCLEOTIDE SEQUENCE [LARGE SCALE GENOMIC DNA]</scope>
    <source>
        <strain evidence="1 2">P3-3-X1</strain>
    </source>
</reference>
<organism evidence="1 2">
    <name type="scientific">Janibacter limosus</name>
    <dbReference type="NCBI Taxonomy" id="53458"/>
    <lineage>
        <taxon>Bacteria</taxon>
        <taxon>Bacillati</taxon>
        <taxon>Actinomycetota</taxon>
        <taxon>Actinomycetes</taxon>
        <taxon>Micrococcales</taxon>
        <taxon>Intrasporangiaceae</taxon>
        <taxon>Janibacter</taxon>
    </lineage>
</organism>
<dbReference type="OrthoDB" id="4860021at2"/>
<dbReference type="KEGG" id="jli:EXU32_14450"/>
<proteinExistence type="predicted"/>
<gene>
    <name evidence="1" type="ORF">EXU32_14450</name>
</gene>
<keyword evidence="2" id="KW-1185">Reference proteome</keyword>